<organism evidence="1 2">
    <name type="scientific">Noviherbaspirillum humi</name>
    <dbReference type="NCBI Taxonomy" id="1688639"/>
    <lineage>
        <taxon>Bacteria</taxon>
        <taxon>Pseudomonadati</taxon>
        <taxon>Pseudomonadota</taxon>
        <taxon>Betaproteobacteria</taxon>
        <taxon>Burkholderiales</taxon>
        <taxon>Oxalobacteraceae</taxon>
        <taxon>Noviherbaspirillum</taxon>
    </lineage>
</organism>
<keyword evidence="2" id="KW-1185">Reference proteome</keyword>
<dbReference type="Pfam" id="PF09956">
    <property type="entry name" value="Phage_cement_2"/>
    <property type="match status" value="1"/>
</dbReference>
<reference evidence="1 2" key="1">
    <citation type="submission" date="2017-06" db="EMBL/GenBank/DDBJ databases">
        <authorList>
            <person name="Kim H.J."/>
            <person name="Triplett B.A."/>
        </authorList>
    </citation>
    <scope>NUCLEOTIDE SEQUENCE [LARGE SCALE GENOMIC DNA]</scope>
    <source>
        <strain evidence="1 2">U15</strain>
    </source>
</reference>
<evidence type="ECO:0000313" key="1">
    <source>
        <dbReference type="EMBL" id="SNT28906.1"/>
    </source>
</evidence>
<evidence type="ECO:0000313" key="2">
    <source>
        <dbReference type="Proteomes" id="UP000198284"/>
    </source>
</evidence>
<proteinExistence type="predicted"/>
<dbReference type="InterPro" id="IPR011231">
    <property type="entry name" value="Phage_VT1-Sakai_H0018"/>
</dbReference>
<gene>
    <name evidence="1" type="ORF">SAMN06265795_12237</name>
</gene>
<dbReference type="Proteomes" id="UP000198284">
    <property type="component" value="Unassembled WGS sequence"/>
</dbReference>
<dbReference type="OrthoDB" id="5365964at2"/>
<accession>A0A239LE32</accession>
<dbReference type="RefSeq" id="WP_089401420.1">
    <property type="nucleotide sequence ID" value="NZ_FZOT01000022.1"/>
</dbReference>
<dbReference type="EMBL" id="FZOT01000022">
    <property type="protein sequence ID" value="SNT28906.1"/>
    <property type="molecule type" value="Genomic_DNA"/>
</dbReference>
<protein>
    <submittedName>
        <fullName evidence="1">Predicted phage recombinase, RecA/RadA family</fullName>
    </submittedName>
</protein>
<dbReference type="AlphaFoldDB" id="A0A239LE32"/>
<dbReference type="PIRSF" id="PIRSF030771">
    <property type="entry name" value="UCP030771"/>
    <property type="match status" value="1"/>
</dbReference>
<sequence>MKNYVQNDDNIKVVAPRAVNAGELVLLVSLFGVAVDSAANGADVVIVTEGVFDLTALGTDTGAVGTKVYWDNVNFRVTTTSAGNTFIGVLTKAKANGETTARVRLSDPS</sequence>
<name>A0A239LE32_9BURK</name>